<keyword evidence="2" id="KW-0805">Transcription regulation</keyword>
<keyword evidence="8" id="KW-1185">Reference proteome</keyword>
<dbReference type="InterPro" id="IPR004111">
    <property type="entry name" value="Repressor_TetR_C"/>
</dbReference>
<gene>
    <name evidence="7" type="ORF">H4W81_001372</name>
</gene>
<dbReference type="PANTHER" id="PTHR30055">
    <property type="entry name" value="HTH-TYPE TRANSCRIPTIONAL REGULATOR RUTR"/>
    <property type="match status" value="1"/>
</dbReference>
<dbReference type="EMBL" id="JADBEF010000001">
    <property type="protein sequence ID" value="MBE1558593.1"/>
    <property type="molecule type" value="Genomic_DNA"/>
</dbReference>
<evidence type="ECO:0000256" key="2">
    <source>
        <dbReference type="ARBA" id="ARBA00023015"/>
    </source>
</evidence>
<accession>A0ABR9K9A8</accession>
<evidence type="ECO:0000313" key="8">
    <source>
        <dbReference type="Proteomes" id="UP000661607"/>
    </source>
</evidence>
<dbReference type="InterPro" id="IPR050109">
    <property type="entry name" value="HTH-type_TetR-like_transc_reg"/>
</dbReference>
<keyword evidence="4" id="KW-0804">Transcription</keyword>
<dbReference type="InterPro" id="IPR009057">
    <property type="entry name" value="Homeodomain-like_sf"/>
</dbReference>
<keyword evidence="3 5" id="KW-0238">DNA-binding</keyword>
<reference evidence="7 8" key="1">
    <citation type="submission" date="2020-10" db="EMBL/GenBank/DDBJ databases">
        <title>Sequencing the genomes of 1000 actinobacteria strains.</title>
        <authorList>
            <person name="Klenk H.-P."/>
        </authorList>
    </citation>
    <scope>NUCLEOTIDE SEQUENCE [LARGE SCALE GENOMIC DNA]</scope>
    <source>
        <strain evidence="7 8">DSM 43748</strain>
    </source>
</reference>
<comment type="caution">
    <text evidence="7">The sequence shown here is derived from an EMBL/GenBank/DDBJ whole genome shotgun (WGS) entry which is preliminary data.</text>
</comment>
<dbReference type="RefSeq" id="WP_192773989.1">
    <property type="nucleotide sequence ID" value="NZ_BAAASY010000003.1"/>
</dbReference>
<dbReference type="InterPro" id="IPR001647">
    <property type="entry name" value="HTH_TetR"/>
</dbReference>
<dbReference type="Gene3D" id="1.10.357.10">
    <property type="entry name" value="Tetracycline Repressor, domain 2"/>
    <property type="match status" value="1"/>
</dbReference>
<protein>
    <submittedName>
        <fullName evidence="7">AcrR family transcriptional regulator</fullName>
    </submittedName>
</protein>
<dbReference type="Proteomes" id="UP000661607">
    <property type="component" value="Unassembled WGS sequence"/>
</dbReference>
<feature type="DNA-binding region" description="H-T-H motif" evidence="5">
    <location>
        <begin position="44"/>
        <end position="63"/>
    </location>
</feature>
<dbReference type="SUPFAM" id="SSF46689">
    <property type="entry name" value="Homeodomain-like"/>
    <property type="match status" value="1"/>
</dbReference>
<evidence type="ECO:0000313" key="7">
    <source>
        <dbReference type="EMBL" id="MBE1558593.1"/>
    </source>
</evidence>
<feature type="domain" description="HTH tetR-type" evidence="6">
    <location>
        <begin position="21"/>
        <end position="81"/>
    </location>
</feature>
<dbReference type="InterPro" id="IPR036271">
    <property type="entry name" value="Tet_transcr_reg_TetR-rel_C_sf"/>
</dbReference>
<dbReference type="PRINTS" id="PR00400">
    <property type="entry name" value="TETREPRESSOR"/>
</dbReference>
<dbReference type="SUPFAM" id="SSF48498">
    <property type="entry name" value="Tetracyclin repressor-like, C-terminal domain"/>
    <property type="match status" value="1"/>
</dbReference>
<evidence type="ECO:0000256" key="5">
    <source>
        <dbReference type="PROSITE-ProRule" id="PRU00335"/>
    </source>
</evidence>
<dbReference type="Pfam" id="PF02909">
    <property type="entry name" value="TetR_C_1"/>
    <property type="match status" value="1"/>
</dbReference>
<evidence type="ECO:0000256" key="1">
    <source>
        <dbReference type="ARBA" id="ARBA00022491"/>
    </source>
</evidence>
<sequence length="241" mass="26506">MEPVPAPPWRKTRPVKPVKPQLTQALIVETGLRIVDAEGLDALSMRRVAQELDTGPASLYAHVANKDELLDLIYERVLEEIELPAPEPERWAEQLREAVFAMHEVFNTHADIARVSLANIPTGANAMRVAEGMMAIMVEGGVPPTAAAIAIDRISLLVAADAHEGALYRGMQRASGMAEEEFVAEHFRQVEQYIRSLPADRFPYLARFANELVRPSGEERFAFGLDLMIAGLAAGAVRPMT</sequence>
<evidence type="ECO:0000259" key="6">
    <source>
        <dbReference type="PROSITE" id="PS50977"/>
    </source>
</evidence>
<dbReference type="PROSITE" id="PS50977">
    <property type="entry name" value="HTH_TETR_2"/>
    <property type="match status" value="1"/>
</dbReference>
<evidence type="ECO:0000256" key="4">
    <source>
        <dbReference type="ARBA" id="ARBA00023163"/>
    </source>
</evidence>
<dbReference type="Pfam" id="PF00440">
    <property type="entry name" value="TetR_N"/>
    <property type="match status" value="1"/>
</dbReference>
<organism evidence="7 8">
    <name type="scientific">Nonomuraea africana</name>
    <dbReference type="NCBI Taxonomy" id="46171"/>
    <lineage>
        <taxon>Bacteria</taxon>
        <taxon>Bacillati</taxon>
        <taxon>Actinomycetota</taxon>
        <taxon>Actinomycetes</taxon>
        <taxon>Streptosporangiales</taxon>
        <taxon>Streptosporangiaceae</taxon>
        <taxon>Nonomuraea</taxon>
    </lineage>
</organism>
<keyword evidence="1" id="KW-0678">Repressor</keyword>
<evidence type="ECO:0000256" key="3">
    <source>
        <dbReference type="ARBA" id="ARBA00023125"/>
    </source>
</evidence>
<proteinExistence type="predicted"/>
<name>A0ABR9K9A8_9ACTN</name>
<dbReference type="InterPro" id="IPR003012">
    <property type="entry name" value="Tet_transcr_reg_TetR"/>
</dbReference>
<dbReference type="PANTHER" id="PTHR30055:SF151">
    <property type="entry name" value="TRANSCRIPTIONAL REGULATORY PROTEIN"/>
    <property type="match status" value="1"/>
</dbReference>